<accession>A0A8H5M743</accession>
<sequence length="292" mass="32445">MSAAFQRVVQQNQTALKEGVAIVRNIIAKNPPPTGYTTLELYKLAIKEQPSPEFKPPTQHTIPTRPKLDAKGQIKQATPSPEPPNPTHPVRSMTFLKHNILPFLEGRRELQKTRAERILAHTSLPTKNVKKGKPAPDGPATETVWVWAPADPNSWPKQSTTAPPKEVYGEDLGVGEDLSHLSKRRERARRAKIRADVHAMKVAEGIARQKVKSEAGAALRRKQAEQAARREKREAEARAKAEVKVKAAAPLRRTSAPQVPRAQAPSSLFAKRTEVPATSRPAREENFMSRRL</sequence>
<name>A0A8H5M743_9AGAR</name>
<protein>
    <submittedName>
        <fullName evidence="2">Uncharacterized protein</fullName>
    </submittedName>
</protein>
<feature type="region of interest" description="Disordered" evidence="1">
    <location>
        <begin position="152"/>
        <end position="171"/>
    </location>
</feature>
<evidence type="ECO:0000313" key="2">
    <source>
        <dbReference type="EMBL" id="KAF5383212.1"/>
    </source>
</evidence>
<keyword evidence="3" id="KW-1185">Reference proteome</keyword>
<feature type="compositionally biased region" description="Basic and acidic residues" evidence="1">
    <location>
        <begin position="281"/>
        <end position="292"/>
    </location>
</feature>
<gene>
    <name evidence="2" type="ORF">D9615_004954</name>
</gene>
<comment type="caution">
    <text evidence="2">The sequence shown here is derived from an EMBL/GenBank/DDBJ whole genome shotgun (WGS) entry which is preliminary data.</text>
</comment>
<evidence type="ECO:0000313" key="3">
    <source>
        <dbReference type="Proteomes" id="UP000565441"/>
    </source>
</evidence>
<dbReference type="Proteomes" id="UP000565441">
    <property type="component" value="Unassembled WGS sequence"/>
</dbReference>
<feature type="compositionally biased region" description="Basic and acidic residues" evidence="1">
    <location>
        <begin position="222"/>
        <end position="245"/>
    </location>
</feature>
<feature type="region of interest" description="Disordered" evidence="1">
    <location>
        <begin position="49"/>
        <end position="88"/>
    </location>
</feature>
<evidence type="ECO:0000256" key="1">
    <source>
        <dbReference type="SAM" id="MobiDB-lite"/>
    </source>
</evidence>
<dbReference type="OrthoDB" id="2587968at2759"/>
<feature type="region of interest" description="Disordered" evidence="1">
    <location>
        <begin position="213"/>
        <end position="292"/>
    </location>
</feature>
<proteinExistence type="predicted"/>
<dbReference type="AlphaFoldDB" id="A0A8H5M743"/>
<dbReference type="EMBL" id="JAACJP010000007">
    <property type="protein sequence ID" value="KAF5383212.1"/>
    <property type="molecule type" value="Genomic_DNA"/>
</dbReference>
<organism evidence="2 3">
    <name type="scientific">Tricholomella constricta</name>
    <dbReference type="NCBI Taxonomy" id="117010"/>
    <lineage>
        <taxon>Eukaryota</taxon>
        <taxon>Fungi</taxon>
        <taxon>Dikarya</taxon>
        <taxon>Basidiomycota</taxon>
        <taxon>Agaricomycotina</taxon>
        <taxon>Agaricomycetes</taxon>
        <taxon>Agaricomycetidae</taxon>
        <taxon>Agaricales</taxon>
        <taxon>Tricholomatineae</taxon>
        <taxon>Lyophyllaceae</taxon>
        <taxon>Tricholomella</taxon>
    </lineage>
</organism>
<reference evidence="2 3" key="1">
    <citation type="journal article" date="2020" name="ISME J.">
        <title>Uncovering the hidden diversity of litter-decomposition mechanisms in mushroom-forming fungi.</title>
        <authorList>
            <person name="Floudas D."/>
            <person name="Bentzer J."/>
            <person name="Ahren D."/>
            <person name="Johansson T."/>
            <person name="Persson P."/>
            <person name="Tunlid A."/>
        </authorList>
    </citation>
    <scope>NUCLEOTIDE SEQUENCE [LARGE SCALE GENOMIC DNA]</scope>
    <source>
        <strain evidence="2 3">CBS 661.87</strain>
    </source>
</reference>